<dbReference type="InterPro" id="IPR036038">
    <property type="entry name" value="Aminotransferase-like"/>
</dbReference>
<dbReference type="Gene3D" id="3.20.10.10">
    <property type="entry name" value="D-amino Acid Aminotransferase, subunit A, domain 2"/>
    <property type="match status" value="1"/>
</dbReference>
<dbReference type="RefSeq" id="WP_132245502.1">
    <property type="nucleotide sequence ID" value="NZ_SLWV01000013.1"/>
</dbReference>
<keyword evidence="3 5" id="KW-0663">Pyridoxal phosphate</keyword>
<reference evidence="6 7" key="1">
    <citation type="submission" date="2019-03" db="EMBL/GenBank/DDBJ databases">
        <title>Genomic Encyclopedia of Type Strains, Phase IV (KMG-IV): sequencing the most valuable type-strain genomes for metagenomic binning, comparative biology and taxonomic classification.</title>
        <authorList>
            <person name="Goeker M."/>
        </authorList>
    </citation>
    <scope>NUCLEOTIDE SEQUENCE [LARGE SCALE GENOMIC DNA]</scope>
    <source>
        <strain evidence="6 7">DSM 102940</strain>
    </source>
</reference>
<name>A0A4R2KVZ1_9FIRM</name>
<keyword evidence="7" id="KW-1185">Reference proteome</keyword>
<gene>
    <name evidence="6" type="ORF">EV214_11343</name>
</gene>
<dbReference type="SUPFAM" id="SSF56752">
    <property type="entry name" value="D-aminoacid aminotransferase-like PLP-dependent enzymes"/>
    <property type="match status" value="1"/>
</dbReference>
<comment type="caution">
    <text evidence="6">The sequence shown here is derived from an EMBL/GenBank/DDBJ whole genome shotgun (WGS) entry which is preliminary data.</text>
</comment>
<dbReference type="PROSITE" id="PS00770">
    <property type="entry name" value="AA_TRANSFER_CLASS_4"/>
    <property type="match status" value="1"/>
</dbReference>
<dbReference type="GO" id="GO:0008652">
    <property type="term" value="P:amino acid biosynthetic process"/>
    <property type="evidence" value="ECO:0007669"/>
    <property type="project" value="UniProtKB-ARBA"/>
</dbReference>
<dbReference type="GO" id="GO:0016829">
    <property type="term" value="F:lyase activity"/>
    <property type="evidence" value="ECO:0007669"/>
    <property type="project" value="UniProtKB-KW"/>
</dbReference>
<dbReference type="InterPro" id="IPR050571">
    <property type="entry name" value="Class-IV_PLP-Dep_Aminotrnsfr"/>
</dbReference>
<evidence type="ECO:0000313" key="6">
    <source>
        <dbReference type="EMBL" id="TCO74398.1"/>
    </source>
</evidence>
<keyword evidence="6" id="KW-0456">Lyase</keyword>
<dbReference type="CDD" id="cd00449">
    <property type="entry name" value="PLPDE_IV"/>
    <property type="match status" value="1"/>
</dbReference>
<dbReference type="Proteomes" id="UP000294919">
    <property type="component" value="Unassembled WGS sequence"/>
</dbReference>
<proteinExistence type="inferred from homology"/>
<sequence>MYISFNGNLIKGSDAFASPNNEGFQYGYGLFETLKIVDGKIFFIEEHLARLKKGCKELNIGLAYDLKLIQKYAYALIHQNNIVFGALKILYAKDNDGYDLLITTRKNAYNEEKYTKGFKLCFATTKKNPYAKLTYIKSNNYLENILTKAYALKNGYDEAIFLNVHEKISEGTYTNIFFVKDKIIHTPSISCGILEGIMRKKIIDLIHACNLTLKIGEFNKEDLLGADEIFLTNSLMEIMPVYQLAHTVFPLNKNHMTKRLQQDFYHLYYEK</sequence>
<dbReference type="OrthoDB" id="9805628at2"/>
<comment type="similarity">
    <text evidence="2 4">Belongs to the class-IV pyridoxal-phosphate-dependent aminotransferase family.</text>
</comment>
<evidence type="ECO:0000256" key="5">
    <source>
        <dbReference type="RuleBase" id="RU004516"/>
    </source>
</evidence>
<organism evidence="6 7">
    <name type="scientific">Marinisporobacter balticus</name>
    <dbReference type="NCBI Taxonomy" id="2018667"/>
    <lineage>
        <taxon>Bacteria</taxon>
        <taxon>Bacillati</taxon>
        <taxon>Bacillota</taxon>
        <taxon>Clostridia</taxon>
        <taxon>Peptostreptococcales</taxon>
        <taxon>Thermotaleaceae</taxon>
        <taxon>Marinisporobacter</taxon>
    </lineage>
</organism>
<evidence type="ECO:0000256" key="3">
    <source>
        <dbReference type="ARBA" id="ARBA00022898"/>
    </source>
</evidence>
<dbReference type="InterPro" id="IPR043131">
    <property type="entry name" value="BCAT-like_N"/>
</dbReference>
<evidence type="ECO:0000313" key="7">
    <source>
        <dbReference type="Proteomes" id="UP000294919"/>
    </source>
</evidence>
<dbReference type="Gene3D" id="3.30.470.10">
    <property type="match status" value="1"/>
</dbReference>
<dbReference type="Pfam" id="PF01063">
    <property type="entry name" value="Aminotran_4"/>
    <property type="match status" value="1"/>
</dbReference>
<dbReference type="InterPro" id="IPR001544">
    <property type="entry name" value="Aminotrans_IV"/>
</dbReference>
<dbReference type="GO" id="GO:0005829">
    <property type="term" value="C:cytosol"/>
    <property type="evidence" value="ECO:0007669"/>
    <property type="project" value="TreeGrafter"/>
</dbReference>
<dbReference type="InterPro" id="IPR018300">
    <property type="entry name" value="Aminotrans_IV_CS"/>
</dbReference>
<dbReference type="InterPro" id="IPR043132">
    <property type="entry name" value="BCAT-like_C"/>
</dbReference>
<dbReference type="GO" id="GO:0046394">
    <property type="term" value="P:carboxylic acid biosynthetic process"/>
    <property type="evidence" value="ECO:0007669"/>
    <property type="project" value="UniProtKB-ARBA"/>
</dbReference>
<dbReference type="FunFam" id="3.20.10.10:FF:000002">
    <property type="entry name" value="D-alanine aminotransferase"/>
    <property type="match status" value="1"/>
</dbReference>
<evidence type="ECO:0000256" key="4">
    <source>
        <dbReference type="RuleBase" id="RU004106"/>
    </source>
</evidence>
<dbReference type="AlphaFoldDB" id="A0A4R2KVZ1"/>
<dbReference type="EMBL" id="SLWV01000013">
    <property type="protein sequence ID" value="TCO74398.1"/>
    <property type="molecule type" value="Genomic_DNA"/>
</dbReference>
<comment type="cofactor">
    <cofactor evidence="1 5">
        <name>pyridoxal 5'-phosphate</name>
        <dbReference type="ChEBI" id="CHEBI:597326"/>
    </cofactor>
</comment>
<evidence type="ECO:0000256" key="2">
    <source>
        <dbReference type="ARBA" id="ARBA00009320"/>
    </source>
</evidence>
<dbReference type="PANTHER" id="PTHR42743:SF11">
    <property type="entry name" value="AMINODEOXYCHORISMATE LYASE"/>
    <property type="match status" value="1"/>
</dbReference>
<accession>A0A4R2KVZ1</accession>
<dbReference type="PANTHER" id="PTHR42743">
    <property type="entry name" value="AMINO-ACID AMINOTRANSFERASE"/>
    <property type="match status" value="1"/>
</dbReference>
<protein>
    <submittedName>
        <fullName evidence="6">4-amino-4-deoxychorismate lyase</fullName>
    </submittedName>
</protein>
<evidence type="ECO:0000256" key="1">
    <source>
        <dbReference type="ARBA" id="ARBA00001933"/>
    </source>
</evidence>